<dbReference type="VEuPathDB" id="FungiDB:MYCFIDRAFT_80424"/>
<dbReference type="HOGENOM" id="CLU_2211116_0_0_1"/>
<protein>
    <submittedName>
        <fullName evidence="1">Uncharacterized protein</fullName>
    </submittedName>
</protein>
<accession>M2YYW7</accession>
<gene>
    <name evidence="1" type="ORF">MYCFIDRAFT_80424</name>
</gene>
<dbReference type="Proteomes" id="UP000016932">
    <property type="component" value="Unassembled WGS sequence"/>
</dbReference>
<dbReference type="AlphaFoldDB" id="M2YYW7"/>
<keyword evidence="2" id="KW-1185">Reference proteome</keyword>
<evidence type="ECO:0000313" key="1">
    <source>
        <dbReference type="EMBL" id="EME82825.1"/>
    </source>
</evidence>
<name>M2YYW7_PSEFD</name>
<dbReference type="EMBL" id="KB446558">
    <property type="protein sequence ID" value="EME82825.1"/>
    <property type="molecule type" value="Genomic_DNA"/>
</dbReference>
<sequence>MQVFGSDVVHALVARILRLRYLVLARTLDTRHGLQHGVDAVSLRGDIEAGLRVFPRGWNKSGQMRKAEVRRHGWFIATVKAYCLLRLPLGQAYLEEIYLALYDEFNV</sequence>
<proteinExistence type="predicted"/>
<dbReference type="GeneID" id="19341708"/>
<reference evidence="1 2" key="1">
    <citation type="journal article" date="2012" name="PLoS Pathog.">
        <title>Diverse lifestyles and strategies of plant pathogenesis encoded in the genomes of eighteen Dothideomycetes fungi.</title>
        <authorList>
            <person name="Ohm R.A."/>
            <person name="Feau N."/>
            <person name="Henrissat B."/>
            <person name="Schoch C.L."/>
            <person name="Horwitz B.A."/>
            <person name="Barry K.W."/>
            <person name="Condon B.J."/>
            <person name="Copeland A.C."/>
            <person name="Dhillon B."/>
            <person name="Glaser F."/>
            <person name="Hesse C.N."/>
            <person name="Kosti I."/>
            <person name="LaButti K."/>
            <person name="Lindquist E.A."/>
            <person name="Lucas S."/>
            <person name="Salamov A.A."/>
            <person name="Bradshaw R.E."/>
            <person name="Ciuffetti L."/>
            <person name="Hamelin R.C."/>
            <person name="Kema G.H.J."/>
            <person name="Lawrence C."/>
            <person name="Scott J.A."/>
            <person name="Spatafora J.W."/>
            <person name="Turgeon B.G."/>
            <person name="de Wit P.J.G.M."/>
            <person name="Zhong S."/>
            <person name="Goodwin S.B."/>
            <person name="Grigoriev I.V."/>
        </authorList>
    </citation>
    <scope>NUCLEOTIDE SEQUENCE [LARGE SCALE GENOMIC DNA]</scope>
    <source>
        <strain evidence="1 2">CIRAD86</strain>
    </source>
</reference>
<evidence type="ECO:0000313" key="2">
    <source>
        <dbReference type="Proteomes" id="UP000016932"/>
    </source>
</evidence>
<dbReference type="KEGG" id="pfj:MYCFIDRAFT_80424"/>
<dbReference type="RefSeq" id="XP_007925982.1">
    <property type="nucleotide sequence ID" value="XM_007927791.1"/>
</dbReference>
<organism evidence="1 2">
    <name type="scientific">Pseudocercospora fijiensis (strain CIRAD86)</name>
    <name type="common">Black leaf streak disease fungus</name>
    <name type="synonym">Mycosphaerella fijiensis</name>
    <dbReference type="NCBI Taxonomy" id="383855"/>
    <lineage>
        <taxon>Eukaryota</taxon>
        <taxon>Fungi</taxon>
        <taxon>Dikarya</taxon>
        <taxon>Ascomycota</taxon>
        <taxon>Pezizomycotina</taxon>
        <taxon>Dothideomycetes</taxon>
        <taxon>Dothideomycetidae</taxon>
        <taxon>Mycosphaerellales</taxon>
        <taxon>Mycosphaerellaceae</taxon>
        <taxon>Pseudocercospora</taxon>
    </lineage>
</organism>